<dbReference type="Proteomes" id="UP001291912">
    <property type="component" value="Unassembled WGS sequence"/>
</dbReference>
<reference evidence="1 2" key="1">
    <citation type="submission" date="2023-10" db="EMBL/GenBank/DDBJ databases">
        <title>Microbacterium xanthum sp. nov., isolated from seaweed.</title>
        <authorList>
            <person name="Lee S.D."/>
        </authorList>
    </citation>
    <scope>NUCLEOTIDE SEQUENCE [LARGE SCALE GENOMIC DNA]</scope>
    <source>
        <strain evidence="1 2">KCTC 19124</strain>
    </source>
</reference>
<comment type="caution">
    <text evidence="1">The sequence shown here is derived from an EMBL/GenBank/DDBJ whole genome shotgun (WGS) entry which is preliminary data.</text>
</comment>
<dbReference type="InterPro" id="IPR023213">
    <property type="entry name" value="CAT-like_dom_sf"/>
</dbReference>
<name>A0ABU5N4H0_9MICO</name>
<evidence type="ECO:0000313" key="2">
    <source>
        <dbReference type="Proteomes" id="UP001291912"/>
    </source>
</evidence>
<dbReference type="SUPFAM" id="SSF52777">
    <property type="entry name" value="CoA-dependent acyltransferases"/>
    <property type="match status" value="2"/>
</dbReference>
<proteinExistence type="predicted"/>
<keyword evidence="2" id="KW-1185">Reference proteome</keyword>
<dbReference type="EMBL" id="JAWJYN010000001">
    <property type="protein sequence ID" value="MDZ8160953.1"/>
    <property type="molecule type" value="Genomic_DNA"/>
</dbReference>
<dbReference type="Gene3D" id="3.30.559.10">
    <property type="entry name" value="Chloramphenicol acetyltransferase-like domain"/>
    <property type="match status" value="1"/>
</dbReference>
<evidence type="ECO:0000313" key="1">
    <source>
        <dbReference type="EMBL" id="MDZ8160953.1"/>
    </source>
</evidence>
<sequence>MRLTNIAQATLPPGAVHSYALRPVGPRGRALPVSFDQGRHVGAGDRPGSWMSIALRLPAGTTRDDLAAAWERTVDRHGTFRSVFGLDDAGEPTLHEVHLGDGAWETHDVPEGIATREVVRELFDVVCRPLAAPSHRMAVVEPDAAADDPRPCVVLAADHAHVDMWSLVVVARDLIAYLDAASGQAGADDLPDAPPFAEHTAALEKRGPAPAEVVAEWAELLDLGGGEMPRFPLPVGDPEPGALPVVEVREVMDAVEYDAFAGAAKAAGTSTIGLAMSALTDVTRRLADAPLRAVFPVHSRHEPRWHDSSGWFITNSVLECDDAAPTACAASVKRAITLGSHPLAPILEPYGGMKVPRGMFALSWLDTRRLPAELDDRLDAQYVSAVSASDDVMLWFVVNRRGLHLRCRYPDTDEAVASVGGWLDAVVDAFVERIPDTGAERTVGAGPVSIT</sequence>
<accession>A0ABU5N4H0</accession>
<gene>
    <name evidence="1" type="ORF">R2Q92_03835</name>
</gene>
<organism evidence="1 2">
    <name type="scientific">Microbacterium aquimaris</name>
    <dbReference type="NCBI Taxonomy" id="459816"/>
    <lineage>
        <taxon>Bacteria</taxon>
        <taxon>Bacillati</taxon>
        <taxon>Actinomycetota</taxon>
        <taxon>Actinomycetes</taxon>
        <taxon>Micrococcales</taxon>
        <taxon>Microbacteriaceae</taxon>
        <taxon>Microbacterium</taxon>
    </lineage>
</organism>
<protein>
    <submittedName>
        <fullName evidence="1">Peptide synthetase</fullName>
    </submittedName>
</protein>
<dbReference type="RefSeq" id="WP_194423624.1">
    <property type="nucleotide sequence ID" value="NZ_BAAAPT010000001.1"/>
</dbReference>